<dbReference type="GO" id="GO:0005829">
    <property type="term" value="C:cytosol"/>
    <property type="evidence" value="ECO:0007669"/>
    <property type="project" value="TreeGrafter"/>
</dbReference>
<dbReference type="OrthoDB" id="9805696at2"/>
<dbReference type="PANTHER" id="PTHR47959:SF1">
    <property type="entry name" value="ATP-DEPENDENT RNA HELICASE DBPA"/>
    <property type="match status" value="1"/>
</dbReference>
<evidence type="ECO:0000256" key="2">
    <source>
        <dbReference type="ARBA" id="ARBA00022801"/>
    </source>
</evidence>
<dbReference type="PROSITE" id="PS51192">
    <property type="entry name" value="HELICASE_ATP_BIND_1"/>
    <property type="match status" value="1"/>
</dbReference>
<dbReference type="InterPro" id="IPR027417">
    <property type="entry name" value="P-loop_NTPase"/>
</dbReference>
<keyword evidence="1 6" id="KW-0547">Nucleotide-binding</keyword>
<dbReference type="SMART" id="SM00490">
    <property type="entry name" value="HELICc"/>
    <property type="match status" value="1"/>
</dbReference>
<dbReference type="GO" id="GO:0005524">
    <property type="term" value="F:ATP binding"/>
    <property type="evidence" value="ECO:0007669"/>
    <property type="project" value="UniProtKB-KW"/>
</dbReference>
<dbReference type="EMBL" id="BMKB01000005">
    <property type="protein sequence ID" value="GGA58301.1"/>
    <property type="molecule type" value="Genomic_DNA"/>
</dbReference>
<reference evidence="10 11" key="1">
    <citation type="journal article" date="2014" name="Int. J. Syst. Evol. Microbiol.">
        <title>Complete genome sequence of Corynebacterium casei LMG S-19264T (=DSM 44701T), isolated from a smear-ripened cheese.</title>
        <authorList>
            <consortium name="US DOE Joint Genome Institute (JGI-PGF)"/>
            <person name="Walter F."/>
            <person name="Albersmeier A."/>
            <person name="Kalinowski J."/>
            <person name="Ruckert C."/>
        </authorList>
    </citation>
    <scope>NUCLEOTIDE SEQUENCE [LARGE SCALE GENOMIC DNA]</scope>
    <source>
        <strain evidence="10 11">CGMCC 1.15896</strain>
    </source>
</reference>
<feature type="region of interest" description="Disordered" evidence="7">
    <location>
        <begin position="433"/>
        <end position="476"/>
    </location>
</feature>
<dbReference type="CDD" id="cd12252">
    <property type="entry name" value="RRM_DbpA"/>
    <property type="match status" value="1"/>
</dbReference>
<organism evidence="10 11">
    <name type="scientific">Pelagibacterium lentulum</name>
    <dbReference type="NCBI Taxonomy" id="2029865"/>
    <lineage>
        <taxon>Bacteria</taxon>
        <taxon>Pseudomonadati</taxon>
        <taxon>Pseudomonadota</taxon>
        <taxon>Alphaproteobacteria</taxon>
        <taxon>Hyphomicrobiales</taxon>
        <taxon>Devosiaceae</taxon>
        <taxon>Pelagibacterium</taxon>
    </lineage>
</organism>
<keyword evidence="3 6" id="KW-0347">Helicase</keyword>
<dbReference type="AlphaFoldDB" id="A0A916RJM5"/>
<dbReference type="InterPro" id="IPR005580">
    <property type="entry name" value="DbpA/CsdA_RNA-bd_dom"/>
</dbReference>
<accession>A0A916RJM5</accession>
<dbReference type="PANTHER" id="PTHR47959">
    <property type="entry name" value="ATP-DEPENDENT RNA HELICASE RHLE-RELATED"/>
    <property type="match status" value="1"/>
</dbReference>
<gene>
    <name evidence="10" type="ORF">GCM10011499_30590</name>
</gene>
<evidence type="ECO:0000256" key="3">
    <source>
        <dbReference type="ARBA" id="ARBA00022806"/>
    </source>
</evidence>
<comment type="caution">
    <text evidence="10">The sequence shown here is derived from an EMBL/GenBank/DDBJ whole genome shotgun (WGS) entry which is preliminary data.</text>
</comment>
<comment type="similarity">
    <text evidence="5 6">Belongs to the DEAD box helicase family.</text>
</comment>
<dbReference type="CDD" id="cd00268">
    <property type="entry name" value="DEADc"/>
    <property type="match status" value="1"/>
</dbReference>
<dbReference type="InterPro" id="IPR044742">
    <property type="entry name" value="DEAD/DEAH_RhlB"/>
</dbReference>
<dbReference type="InterPro" id="IPR050079">
    <property type="entry name" value="DEAD_box_RNA_helicase"/>
</dbReference>
<dbReference type="SMART" id="SM00487">
    <property type="entry name" value="DEXDc"/>
    <property type="match status" value="1"/>
</dbReference>
<evidence type="ECO:0000259" key="8">
    <source>
        <dbReference type="PROSITE" id="PS51192"/>
    </source>
</evidence>
<feature type="domain" description="Helicase C-terminal" evidence="9">
    <location>
        <begin position="242"/>
        <end position="387"/>
    </location>
</feature>
<dbReference type="GO" id="GO:0016787">
    <property type="term" value="F:hydrolase activity"/>
    <property type="evidence" value="ECO:0007669"/>
    <property type="project" value="UniProtKB-KW"/>
</dbReference>
<dbReference type="Proteomes" id="UP000596977">
    <property type="component" value="Unassembled WGS sequence"/>
</dbReference>
<feature type="compositionally biased region" description="Basic and acidic residues" evidence="7">
    <location>
        <begin position="450"/>
        <end position="474"/>
    </location>
</feature>
<dbReference type="InterPro" id="IPR000629">
    <property type="entry name" value="RNA-helicase_DEAD-box_CS"/>
</dbReference>
<sequence length="605" mass="65441">MHSDTHAASGLPAAIHPALARALEKKGYETLTPVQLGVLEERCENADLLVSAQTGSGKTVAFGIAIAPTLLSGQDQFLPADTPLALVIAPTRELALQVQRELNWLYGDTGVRTASCVGGMDIRTERRNLERGAHIVVGTPGRLRDHITRRALDLSGIKAVVLDEADEMLDLGFREDLEFILDAAPVERRTLLFSATVPPAIAKLAKTFQRDAVRLTATSATERHADIDYQVMVVAKDEREHAIINTLLYFDQSNAIVFCQTRDAVKHLTARLSNRGFSVVALSGELTQSERTNALQAMRDGRARVCVATDVAARGIDLPNLDLVVHADLPTNPETLLHRSGRTGRAGRKGVCVLIVPQHRRNGASRVLKFANIDAGYRAAPTSADIDAHYNQRILDEAQAISPIQEDEAEMVGRLVESLSAEQLAIAYLRQQRAARPAPEEISDTPVPTGREKGARSGQHDGAPSERGPRKPDMEDGVWFSLSLGRKHRADPKWLLPMICKAGGVTKKDVGSIKIEDTETRFQISGDMAARYAQTLAIGGSGEKGVTITQTGESPDFAPHPKKGKAGYGKRNGKPKSAAGKTKFKPAGNKPRTRRAKGPQGPDFG</sequence>
<dbReference type="InterPro" id="IPR014001">
    <property type="entry name" value="Helicase_ATP-bd"/>
</dbReference>
<dbReference type="Pfam" id="PF00271">
    <property type="entry name" value="Helicase_C"/>
    <property type="match status" value="1"/>
</dbReference>
<dbReference type="InterPro" id="IPR001650">
    <property type="entry name" value="Helicase_C-like"/>
</dbReference>
<name>A0A916RJM5_9HYPH</name>
<dbReference type="GO" id="GO:0003676">
    <property type="term" value="F:nucleic acid binding"/>
    <property type="evidence" value="ECO:0007669"/>
    <property type="project" value="InterPro"/>
</dbReference>
<dbReference type="Gene3D" id="3.30.70.330">
    <property type="match status" value="1"/>
</dbReference>
<dbReference type="InterPro" id="IPR011545">
    <property type="entry name" value="DEAD/DEAH_box_helicase_dom"/>
</dbReference>
<dbReference type="PROSITE" id="PS51194">
    <property type="entry name" value="HELICASE_CTER"/>
    <property type="match status" value="1"/>
</dbReference>
<dbReference type="Pfam" id="PF00270">
    <property type="entry name" value="DEAD"/>
    <property type="match status" value="1"/>
</dbReference>
<dbReference type="InterPro" id="IPR012677">
    <property type="entry name" value="Nucleotide-bd_a/b_plait_sf"/>
</dbReference>
<evidence type="ECO:0000256" key="7">
    <source>
        <dbReference type="SAM" id="MobiDB-lite"/>
    </source>
</evidence>
<evidence type="ECO:0000256" key="6">
    <source>
        <dbReference type="RuleBase" id="RU000492"/>
    </source>
</evidence>
<dbReference type="Gene3D" id="3.40.50.300">
    <property type="entry name" value="P-loop containing nucleotide triphosphate hydrolases"/>
    <property type="match status" value="2"/>
</dbReference>
<evidence type="ECO:0000256" key="4">
    <source>
        <dbReference type="ARBA" id="ARBA00022840"/>
    </source>
</evidence>
<evidence type="ECO:0000313" key="11">
    <source>
        <dbReference type="Proteomes" id="UP000596977"/>
    </source>
</evidence>
<protein>
    <submittedName>
        <fullName evidence="10">DEAD/DEAH box helicase</fullName>
    </submittedName>
</protein>
<keyword evidence="2 6" id="KW-0378">Hydrolase</keyword>
<dbReference type="SUPFAM" id="SSF52540">
    <property type="entry name" value="P-loop containing nucleoside triphosphate hydrolases"/>
    <property type="match status" value="1"/>
</dbReference>
<feature type="domain" description="Helicase ATP-binding" evidence="8">
    <location>
        <begin position="39"/>
        <end position="215"/>
    </location>
</feature>
<keyword evidence="11" id="KW-1185">Reference proteome</keyword>
<dbReference type="Pfam" id="PF03880">
    <property type="entry name" value="DbpA"/>
    <property type="match status" value="1"/>
</dbReference>
<feature type="region of interest" description="Disordered" evidence="7">
    <location>
        <begin position="543"/>
        <end position="605"/>
    </location>
</feature>
<keyword evidence="4 6" id="KW-0067">ATP-binding</keyword>
<evidence type="ECO:0000256" key="5">
    <source>
        <dbReference type="ARBA" id="ARBA00038437"/>
    </source>
</evidence>
<evidence type="ECO:0000259" key="9">
    <source>
        <dbReference type="PROSITE" id="PS51194"/>
    </source>
</evidence>
<dbReference type="RefSeq" id="WP_127073762.1">
    <property type="nucleotide sequence ID" value="NZ_BMKB01000005.1"/>
</dbReference>
<evidence type="ECO:0000256" key="1">
    <source>
        <dbReference type="ARBA" id="ARBA00022741"/>
    </source>
</evidence>
<evidence type="ECO:0000313" key="10">
    <source>
        <dbReference type="EMBL" id="GGA58301.1"/>
    </source>
</evidence>
<dbReference type="GO" id="GO:0003724">
    <property type="term" value="F:RNA helicase activity"/>
    <property type="evidence" value="ECO:0007669"/>
    <property type="project" value="TreeGrafter"/>
</dbReference>
<proteinExistence type="inferred from homology"/>
<dbReference type="CDD" id="cd18787">
    <property type="entry name" value="SF2_C_DEAD"/>
    <property type="match status" value="1"/>
</dbReference>
<dbReference type="PROSITE" id="PS00039">
    <property type="entry name" value="DEAD_ATP_HELICASE"/>
    <property type="match status" value="1"/>
</dbReference>